<dbReference type="GO" id="GO:0035861">
    <property type="term" value="C:site of double-strand break"/>
    <property type="evidence" value="ECO:0007669"/>
    <property type="project" value="TreeGrafter"/>
</dbReference>
<evidence type="ECO:0000259" key="6">
    <source>
        <dbReference type="Pfam" id="PF08784"/>
    </source>
</evidence>
<accession>A0A067QBV2</accession>
<dbReference type="EMBL" id="KL197713">
    <property type="protein sequence ID" value="KDQ60957.1"/>
    <property type="molecule type" value="Genomic_DNA"/>
</dbReference>
<sequence length="503" mass="55088">MSSISPETSRIESRMSEKKPLRPVTVRQLLEANQIHSNADFTIDGHPISAVTTVVNVVSLDSSNDRRNMFQFEDGSRGRLHASQWDADILGTNDDPDGLFGIREGTYVRVVGTLSRYGNPPRNSLNIRGIRPVTDPHEIYYHMLEVIYTTLYHDRGPPPQNIQPAIATQQSSSYGTSQAPPSTQSLELQADWDATHTPCTPPTTDRSPPSASPELPASHLQTQSPSSSQHSQPSSISPAPDIEARESPPPSDDEVEYLSAEDSRTADDSDAQSEVECCPNCVDKHHHRGDHESEHDAEQSVQYASQNGSTGSDRSLSPLLESSTSRLATLSTWDDEDALSSTPYPGGPGRPGPSRQQEINRDSYVRRATVHDSANLSEHPQSPALDHSTAPLASLSRWDDDEAIGSTPHPAGPSHPPPSQRSPPRQQVLSRDPYSHLSTLNRSIMLEIMHASKGSVGAHIQVVTNALLGQGVWTKPQINNGFEFLFDEGYVYTTIDDNHYQVV</sequence>
<keyword evidence="3" id="KW-0238">DNA-binding</keyword>
<keyword evidence="4" id="KW-0539">Nucleus</keyword>
<dbReference type="HOGENOM" id="CLU_604268_0_0_1"/>
<reference evidence="8" key="1">
    <citation type="journal article" date="2014" name="Proc. Natl. Acad. Sci. U.S.A.">
        <title>Extensive sampling of basidiomycete genomes demonstrates inadequacy of the white-rot/brown-rot paradigm for wood decay fungi.</title>
        <authorList>
            <person name="Riley R."/>
            <person name="Salamov A.A."/>
            <person name="Brown D.W."/>
            <person name="Nagy L.G."/>
            <person name="Floudas D."/>
            <person name="Held B.W."/>
            <person name="Levasseur A."/>
            <person name="Lombard V."/>
            <person name="Morin E."/>
            <person name="Otillar R."/>
            <person name="Lindquist E.A."/>
            <person name="Sun H."/>
            <person name="LaButti K.M."/>
            <person name="Schmutz J."/>
            <person name="Jabbour D."/>
            <person name="Luo H."/>
            <person name="Baker S.E."/>
            <person name="Pisabarro A.G."/>
            <person name="Walton J.D."/>
            <person name="Blanchette R.A."/>
            <person name="Henrissat B."/>
            <person name="Martin F."/>
            <person name="Cullen D."/>
            <person name="Hibbett D.S."/>
            <person name="Grigoriev I.V."/>
        </authorList>
    </citation>
    <scope>NUCLEOTIDE SEQUENCE [LARGE SCALE GENOMIC DNA]</scope>
    <source>
        <strain evidence="8">MUCL 33604</strain>
    </source>
</reference>
<feature type="compositionally biased region" description="Low complexity" evidence="5">
    <location>
        <begin position="207"/>
        <end position="240"/>
    </location>
</feature>
<comment type="similarity">
    <text evidence="2">Belongs to the replication factor A protein 2 family.</text>
</comment>
<dbReference type="GO" id="GO:0003697">
    <property type="term" value="F:single-stranded DNA binding"/>
    <property type="evidence" value="ECO:0007669"/>
    <property type="project" value="TreeGrafter"/>
</dbReference>
<dbReference type="InterPro" id="IPR036390">
    <property type="entry name" value="WH_DNA-bd_sf"/>
</dbReference>
<dbReference type="PANTHER" id="PTHR13989:SF16">
    <property type="entry name" value="REPLICATION PROTEIN A2"/>
    <property type="match status" value="1"/>
</dbReference>
<dbReference type="InParanoid" id="A0A067QBV2"/>
<feature type="compositionally biased region" description="Polar residues" evidence="5">
    <location>
        <begin position="162"/>
        <end position="187"/>
    </location>
</feature>
<feature type="region of interest" description="Disordered" evidence="5">
    <location>
        <begin position="400"/>
        <end position="429"/>
    </location>
</feature>
<proteinExistence type="inferred from homology"/>
<feature type="domain" description="Replication protein A C-terminal" evidence="6">
    <location>
        <begin position="426"/>
        <end position="498"/>
    </location>
</feature>
<feature type="compositionally biased region" description="Polar residues" evidence="5">
    <location>
        <begin position="299"/>
        <end position="332"/>
    </location>
</feature>
<keyword evidence="8" id="KW-1185">Reference proteome</keyword>
<evidence type="ECO:0000256" key="2">
    <source>
        <dbReference type="ARBA" id="ARBA00007815"/>
    </source>
</evidence>
<comment type="subcellular location">
    <subcellularLocation>
        <location evidence="1">Nucleus</location>
    </subcellularLocation>
</comment>
<name>A0A067QBV2_9AGAM</name>
<dbReference type="GO" id="GO:0000781">
    <property type="term" value="C:chromosome, telomeric region"/>
    <property type="evidence" value="ECO:0007669"/>
    <property type="project" value="TreeGrafter"/>
</dbReference>
<dbReference type="OrthoDB" id="25571at2759"/>
<feature type="region of interest" description="Disordered" evidence="5">
    <location>
        <begin position="158"/>
        <end position="359"/>
    </location>
</feature>
<dbReference type="STRING" id="933084.A0A067QBV2"/>
<feature type="compositionally biased region" description="Basic and acidic residues" evidence="5">
    <location>
        <begin position="9"/>
        <end position="20"/>
    </location>
</feature>
<dbReference type="Proteomes" id="UP000027265">
    <property type="component" value="Unassembled WGS sequence"/>
</dbReference>
<dbReference type="SUPFAM" id="SSF50249">
    <property type="entry name" value="Nucleic acid-binding proteins"/>
    <property type="match status" value="1"/>
</dbReference>
<dbReference type="InterPro" id="IPR012340">
    <property type="entry name" value="NA-bd_OB-fold"/>
</dbReference>
<dbReference type="AlphaFoldDB" id="A0A067QBV2"/>
<dbReference type="Gene3D" id="1.10.10.10">
    <property type="entry name" value="Winged helix-like DNA-binding domain superfamily/Winged helix DNA-binding domain"/>
    <property type="match status" value="1"/>
</dbReference>
<feature type="compositionally biased region" description="Basic and acidic residues" evidence="5">
    <location>
        <begin position="289"/>
        <end position="298"/>
    </location>
</feature>
<feature type="region of interest" description="Disordered" evidence="5">
    <location>
        <begin position="1"/>
        <end position="22"/>
    </location>
</feature>
<dbReference type="InterPro" id="IPR036388">
    <property type="entry name" value="WH-like_DNA-bd_sf"/>
</dbReference>
<dbReference type="InterPro" id="IPR040260">
    <property type="entry name" value="RFA2-like"/>
</dbReference>
<evidence type="ECO:0000313" key="7">
    <source>
        <dbReference type="EMBL" id="KDQ60957.1"/>
    </source>
</evidence>
<dbReference type="PANTHER" id="PTHR13989">
    <property type="entry name" value="REPLICATION PROTEIN A-RELATED"/>
    <property type="match status" value="1"/>
</dbReference>
<organism evidence="7 8">
    <name type="scientific">Jaapia argillacea MUCL 33604</name>
    <dbReference type="NCBI Taxonomy" id="933084"/>
    <lineage>
        <taxon>Eukaryota</taxon>
        <taxon>Fungi</taxon>
        <taxon>Dikarya</taxon>
        <taxon>Basidiomycota</taxon>
        <taxon>Agaricomycotina</taxon>
        <taxon>Agaricomycetes</taxon>
        <taxon>Agaricomycetidae</taxon>
        <taxon>Jaapiales</taxon>
        <taxon>Jaapiaceae</taxon>
        <taxon>Jaapia</taxon>
    </lineage>
</organism>
<gene>
    <name evidence="7" type="ORF">JAAARDRAFT_31954</name>
</gene>
<feature type="compositionally biased region" description="Pro residues" evidence="5">
    <location>
        <begin position="410"/>
        <end position="421"/>
    </location>
</feature>
<dbReference type="GO" id="GO:0000724">
    <property type="term" value="P:double-strand break repair via homologous recombination"/>
    <property type="evidence" value="ECO:0007669"/>
    <property type="project" value="TreeGrafter"/>
</dbReference>
<dbReference type="Pfam" id="PF08784">
    <property type="entry name" value="RPA_C"/>
    <property type="match status" value="1"/>
</dbReference>
<evidence type="ECO:0000256" key="3">
    <source>
        <dbReference type="ARBA" id="ARBA00023125"/>
    </source>
</evidence>
<evidence type="ECO:0000256" key="4">
    <source>
        <dbReference type="ARBA" id="ARBA00023242"/>
    </source>
</evidence>
<dbReference type="GO" id="GO:0006260">
    <property type="term" value="P:DNA replication"/>
    <property type="evidence" value="ECO:0007669"/>
    <property type="project" value="TreeGrafter"/>
</dbReference>
<protein>
    <recommendedName>
        <fullName evidence="6">Replication protein A C-terminal domain-containing protein</fullName>
    </recommendedName>
</protein>
<dbReference type="Gene3D" id="2.40.50.140">
    <property type="entry name" value="Nucleic acid-binding proteins"/>
    <property type="match status" value="1"/>
</dbReference>
<evidence type="ECO:0000256" key="1">
    <source>
        <dbReference type="ARBA" id="ARBA00004123"/>
    </source>
</evidence>
<dbReference type="InterPro" id="IPR014892">
    <property type="entry name" value="RPA_C"/>
</dbReference>
<evidence type="ECO:0000313" key="8">
    <source>
        <dbReference type="Proteomes" id="UP000027265"/>
    </source>
</evidence>
<evidence type="ECO:0000256" key="5">
    <source>
        <dbReference type="SAM" id="MobiDB-lite"/>
    </source>
</evidence>
<dbReference type="GO" id="GO:0006289">
    <property type="term" value="P:nucleotide-excision repair"/>
    <property type="evidence" value="ECO:0007669"/>
    <property type="project" value="TreeGrafter"/>
</dbReference>
<dbReference type="GO" id="GO:0005662">
    <property type="term" value="C:DNA replication factor A complex"/>
    <property type="evidence" value="ECO:0007669"/>
    <property type="project" value="TreeGrafter"/>
</dbReference>
<dbReference type="SUPFAM" id="SSF46785">
    <property type="entry name" value="Winged helix' DNA-binding domain"/>
    <property type="match status" value="1"/>
</dbReference>